<dbReference type="AlphaFoldDB" id="A0AA42Q871"/>
<dbReference type="RefSeq" id="WP_280009645.1">
    <property type="nucleotide sequence ID" value="NZ_JAOCEK010000047.1"/>
</dbReference>
<sequence length="73" mass="8044">MALSVSGKIICSNILDAPFVYVARCNVPGGDEIAQPPGHERVYFVVVRWFHGSRKQKARSMAGRSEAVDVKQL</sequence>
<name>A0AA42Q871_9BURK</name>
<reference evidence="1" key="1">
    <citation type="submission" date="2022-09" db="EMBL/GenBank/DDBJ databases">
        <title>Intensive care unit water sources are persistently colonized with multi-drug resistant bacteria and are the site of extensive horizontal gene transfer of antibiotic resistance genes.</title>
        <authorList>
            <person name="Diorio-Toth L."/>
        </authorList>
    </citation>
    <scope>NUCLEOTIDE SEQUENCE</scope>
    <source>
        <strain evidence="1">GD03832</strain>
    </source>
</reference>
<proteinExistence type="predicted"/>
<gene>
    <name evidence="1" type="ORF">N5D63_25820</name>
</gene>
<accession>A0AA42Q871</accession>
<dbReference type="Proteomes" id="UP001161065">
    <property type="component" value="Unassembled WGS sequence"/>
</dbReference>
<evidence type="ECO:0000313" key="1">
    <source>
        <dbReference type="EMBL" id="MDH1337551.1"/>
    </source>
</evidence>
<comment type="caution">
    <text evidence="1">The sequence shown here is derived from an EMBL/GenBank/DDBJ whole genome shotgun (WGS) entry which is preliminary data.</text>
</comment>
<organism evidence="1 2">
    <name type="scientific">Comamonas thiooxydans</name>
    <dbReference type="NCBI Taxonomy" id="363952"/>
    <lineage>
        <taxon>Bacteria</taxon>
        <taxon>Pseudomonadati</taxon>
        <taxon>Pseudomonadota</taxon>
        <taxon>Betaproteobacteria</taxon>
        <taxon>Burkholderiales</taxon>
        <taxon>Comamonadaceae</taxon>
        <taxon>Comamonas</taxon>
    </lineage>
</organism>
<protein>
    <submittedName>
        <fullName evidence="1">Uncharacterized protein</fullName>
    </submittedName>
</protein>
<dbReference type="EMBL" id="JAOCEK010000047">
    <property type="protein sequence ID" value="MDH1337551.1"/>
    <property type="molecule type" value="Genomic_DNA"/>
</dbReference>
<evidence type="ECO:0000313" key="2">
    <source>
        <dbReference type="Proteomes" id="UP001161065"/>
    </source>
</evidence>